<gene>
    <name evidence="4" type="primary">aer</name>
    <name evidence="4" type="ORF">DENOEST_3750</name>
</gene>
<dbReference type="PANTHER" id="PTHR32089:SF112">
    <property type="entry name" value="LYSOZYME-LIKE PROTEIN-RELATED"/>
    <property type="match status" value="1"/>
</dbReference>
<dbReference type="GO" id="GO:0006935">
    <property type="term" value="P:chemotaxis"/>
    <property type="evidence" value="ECO:0007669"/>
    <property type="project" value="InterPro"/>
</dbReference>
<dbReference type="InterPro" id="IPR013655">
    <property type="entry name" value="PAS_fold_3"/>
</dbReference>
<dbReference type="NCBIfam" id="TIGR00229">
    <property type="entry name" value="sensory_box"/>
    <property type="match status" value="1"/>
</dbReference>
<dbReference type="PROSITE" id="PS50111">
    <property type="entry name" value="CHEMOTAXIS_TRANSDUC_2"/>
    <property type="match status" value="1"/>
</dbReference>
<dbReference type="GO" id="GO:0007165">
    <property type="term" value="P:signal transduction"/>
    <property type="evidence" value="ECO:0007669"/>
    <property type="project" value="UniProtKB-KW"/>
</dbReference>
<evidence type="ECO:0000313" key="5">
    <source>
        <dbReference type="Proteomes" id="UP000515733"/>
    </source>
</evidence>
<dbReference type="GO" id="GO:0016020">
    <property type="term" value="C:membrane"/>
    <property type="evidence" value="ECO:0007669"/>
    <property type="project" value="UniProtKB-SubCell"/>
</dbReference>
<keyword evidence="2" id="KW-0807">Transducer</keyword>
<dbReference type="Pfam" id="PF00015">
    <property type="entry name" value="MCPsignal"/>
    <property type="match status" value="1"/>
</dbReference>
<dbReference type="Pfam" id="PF08447">
    <property type="entry name" value="PAS_3"/>
    <property type="match status" value="1"/>
</dbReference>
<accession>A0A6S6XY33</accession>
<evidence type="ECO:0000256" key="2">
    <source>
        <dbReference type="ARBA" id="ARBA00023224"/>
    </source>
</evidence>
<name>A0A6S6XY33_9PROT</name>
<dbReference type="RefSeq" id="WP_145770451.1">
    <property type="nucleotide sequence ID" value="NZ_LR778301.1"/>
</dbReference>
<dbReference type="SUPFAM" id="SSF55785">
    <property type="entry name" value="PYP-like sensor domain (PAS domain)"/>
    <property type="match status" value="1"/>
</dbReference>
<organism evidence="4 5">
    <name type="scientific">Denitratisoma oestradiolicum</name>
    <dbReference type="NCBI Taxonomy" id="311182"/>
    <lineage>
        <taxon>Bacteria</taxon>
        <taxon>Pseudomonadati</taxon>
        <taxon>Pseudomonadota</taxon>
        <taxon>Betaproteobacteria</taxon>
        <taxon>Nitrosomonadales</taxon>
        <taxon>Sterolibacteriaceae</taxon>
        <taxon>Denitratisoma</taxon>
    </lineage>
</organism>
<dbReference type="Gene3D" id="1.10.287.950">
    <property type="entry name" value="Methyl-accepting chemotaxis protein"/>
    <property type="match status" value="1"/>
</dbReference>
<dbReference type="SUPFAM" id="SSF58104">
    <property type="entry name" value="Methyl-accepting chemotaxis protein (MCP) signaling domain"/>
    <property type="match status" value="1"/>
</dbReference>
<reference evidence="4 5" key="1">
    <citation type="submission" date="2020-03" db="EMBL/GenBank/DDBJ databases">
        <authorList>
            <consortium name="Genoscope - CEA"/>
            <person name="William W."/>
        </authorList>
    </citation>
    <scope>NUCLEOTIDE SEQUENCE [LARGE SCALE GENOMIC DNA]</scope>
    <source>
        <strain evidence="5">DSM 16959</strain>
    </source>
</reference>
<comment type="similarity">
    <text evidence="3">Belongs to the methyl-accepting chemotaxis (MCP) protein family.</text>
</comment>
<dbReference type="SMART" id="SM00283">
    <property type="entry name" value="MA"/>
    <property type="match status" value="1"/>
</dbReference>
<dbReference type="InterPro" id="IPR004090">
    <property type="entry name" value="Chemotax_Me-accpt_rcpt"/>
</dbReference>
<dbReference type="KEGG" id="doe:DENOEST_3750"/>
<keyword evidence="4" id="KW-0675">Receptor</keyword>
<dbReference type="AlphaFoldDB" id="A0A6S6XY33"/>
<dbReference type="OrthoDB" id="9813966at2"/>
<dbReference type="InterPro" id="IPR004089">
    <property type="entry name" value="MCPsignal_dom"/>
</dbReference>
<dbReference type="Proteomes" id="UP000515733">
    <property type="component" value="Chromosome"/>
</dbReference>
<evidence type="ECO:0000256" key="1">
    <source>
        <dbReference type="ARBA" id="ARBA00004370"/>
    </source>
</evidence>
<protein>
    <submittedName>
        <fullName evidence="4">Aerotaxis receptor</fullName>
    </submittedName>
</protein>
<evidence type="ECO:0000313" key="4">
    <source>
        <dbReference type="EMBL" id="CAB1370904.1"/>
    </source>
</evidence>
<sequence length="544" mass="59204">MRKNLPVTNVETVLPEGEFIYSRTDLKGIIVEANEAFANISNYRREEMLGQPHNIVRHPDMPEEAFADLWADLKAGRPWRGLVKNRRQDGGYYWVVANASPVRENGRIIGYQSVRSKPSREEVAAAEAAYKRISRGDRSLRIEHGRAMKSRSAWLEALSSFRAQATTMGLLAVLPPMVFLLGDLMEMEVLERIGEGMALFTGLYALYFIFHFVPTVQRDLKTVADNLERVLTTGDLKRRFDISRADIIGAIGRRADKFISSVQATVQGMADTAGQVGRASHEVSQGIANVSQSAATQSEATASAAAAVEEMTVSIGEVAANAKNTQVVAVQAGNTSGEGVELSRRATETILALAGTVKASAAQVETLGERSAEISRIAGVIKEIADQTNLLALNAAIEAARAGEQGRGFAVVADEVRKLAERTGQATQEINTLIITIQDETQRAVSGMRSGASQVENGVQLVQEAETALSEINTEMNQTVQMVNEITHASAEQQQAMILLAQNVEQVAGMTEQNVAVVQQTEVMVNYLDQVVDRMRKSVDQYIV</sequence>
<dbReference type="CDD" id="cd00130">
    <property type="entry name" value="PAS"/>
    <property type="match status" value="1"/>
</dbReference>
<dbReference type="FunFam" id="1.10.287.950:FF:000001">
    <property type="entry name" value="Methyl-accepting chemotaxis sensory transducer"/>
    <property type="match status" value="1"/>
</dbReference>
<dbReference type="SMART" id="SM00086">
    <property type="entry name" value="PAC"/>
    <property type="match status" value="1"/>
</dbReference>
<dbReference type="InterPro" id="IPR000014">
    <property type="entry name" value="PAS"/>
</dbReference>
<comment type="subcellular location">
    <subcellularLocation>
        <location evidence="1">Membrane</location>
    </subcellularLocation>
</comment>
<dbReference type="Gene3D" id="3.30.450.20">
    <property type="entry name" value="PAS domain"/>
    <property type="match status" value="1"/>
</dbReference>
<dbReference type="PROSITE" id="PS50112">
    <property type="entry name" value="PAS"/>
    <property type="match status" value="1"/>
</dbReference>
<keyword evidence="5" id="KW-1185">Reference proteome</keyword>
<evidence type="ECO:0000256" key="3">
    <source>
        <dbReference type="ARBA" id="ARBA00029447"/>
    </source>
</evidence>
<dbReference type="CDD" id="cd11386">
    <property type="entry name" value="MCP_signal"/>
    <property type="match status" value="1"/>
</dbReference>
<dbReference type="EMBL" id="LR778301">
    <property type="protein sequence ID" value="CAB1370904.1"/>
    <property type="molecule type" value="Genomic_DNA"/>
</dbReference>
<dbReference type="GO" id="GO:0004888">
    <property type="term" value="F:transmembrane signaling receptor activity"/>
    <property type="evidence" value="ECO:0007669"/>
    <property type="project" value="InterPro"/>
</dbReference>
<dbReference type="InterPro" id="IPR035965">
    <property type="entry name" value="PAS-like_dom_sf"/>
</dbReference>
<dbReference type="PRINTS" id="PR00260">
    <property type="entry name" value="CHEMTRNSDUCR"/>
</dbReference>
<dbReference type="PANTHER" id="PTHR32089">
    <property type="entry name" value="METHYL-ACCEPTING CHEMOTAXIS PROTEIN MCPB"/>
    <property type="match status" value="1"/>
</dbReference>
<proteinExistence type="inferred from homology"/>
<dbReference type="InterPro" id="IPR001610">
    <property type="entry name" value="PAC"/>
</dbReference>